<protein>
    <recommendedName>
        <fullName evidence="4">Phosphatidic acid phosphatase type 2/haloperoxidase domain-containing protein</fullName>
    </recommendedName>
</protein>
<dbReference type="GO" id="GO:0007165">
    <property type="term" value="P:signal transduction"/>
    <property type="evidence" value="ECO:0007669"/>
    <property type="project" value="TreeGrafter"/>
</dbReference>
<sequence>MKFQIFNITSKKKFCRVATDWALVLSMSLIILILELFIQPYQRGFFCDDENLRYPVKPNTYPAWSLGVITAIPVVIICVTEYLIDRCSLKSFCLQIYKQIGVFMFGFLVHFLLVDYIKYCGGRLRPHFYELCQPVFPDGKRQSNRNFFGVIQIIMMTSDLTL</sequence>
<keyword evidence="1" id="KW-1133">Transmembrane helix</keyword>
<dbReference type="GO" id="GO:0005886">
    <property type="term" value="C:plasma membrane"/>
    <property type="evidence" value="ECO:0007669"/>
    <property type="project" value="TreeGrafter"/>
</dbReference>
<keyword evidence="1" id="KW-0472">Membrane</keyword>
<dbReference type="InterPro" id="IPR043216">
    <property type="entry name" value="PAP-like"/>
</dbReference>
<keyword evidence="1" id="KW-0812">Transmembrane</keyword>
<dbReference type="Gene3D" id="1.20.144.10">
    <property type="entry name" value="Phosphatidic acid phosphatase type 2/haloperoxidase"/>
    <property type="match status" value="1"/>
</dbReference>
<dbReference type="GO" id="GO:0006644">
    <property type="term" value="P:phospholipid metabolic process"/>
    <property type="evidence" value="ECO:0007669"/>
    <property type="project" value="InterPro"/>
</dbReference>
<feature type="transmembrane region" description="Helical" evidence="1">
    <location>
        <begin position="61"/>
        <end position="84"/>
    </location>
</feature>
<dbReference type="EnsemblMetazoa" id="MESCA000401-RA">
    <property type="protein sequence ID" value="MESCA000401-PA"/>
    <property type="gene ID" value="MESCA000401"/>
</dbReference>
<accession>T1GAY4</accession>
<dbReference type="PANTHER" id="PTHR10165:SF197">
    <property type="entry name" value="FI04477P-RELATED"/>
    <property type="match status" value="1"/>
</dbReference>
<dbReference type="STRING" id="36166.T1GAY4"/>
<reference evidence="2" key="2">
    <citation type="submission" date="2015-06" db="UniProtKB">
        <authorList>
            <consortium name="EnsemblMetazoa"/>
        </authorList>
    </citation>
    <scope>IDENTIFICATION</scope>
</reference>
<evidence type="ECO:0000313" key="2">
    <source>
        <dbReference type="EnsemblMetazoa" id="MESCA000401-PA"/>
    </source>
</evidence>
<evidence type="ECO:0000313" key="3">
    <source>
        <dbReference type="Proteomes" id="UP000015102"/>
    </source>
</evidence>
<dbReference type="SUPFAM" id="SSF48317">
    <property type="entry name" value="Acid phosphatase/Vanadium-dependent haloperoxidase"/>
    <property type="match status" value="1"/>
</dbReference>
<dbReference type="EMBL" id="CAQQ02135700">
    <property type="status" value="NOT_ANNOTATED_CDS"/>
    <property type="molecule type" value="Genomic_DNA"/>
</dbReference>
<organism evidence="2 3">
    <name type="scientific">Megaselia scalaris</name>
    <name type="common">Humpbacked fly</name>
    <name type="synonym">Phora scalaris</name>
    <dbReference type="NCBI Taxonomy" id="36166"/>
    <lineage>
        <taxon>Eukaryota</taxon>
        <taxon>Metazoa</taxon>
        <taxon>Ecdysozoa</taxon>
        <taxon>Arthropoda</taxon>
        <taxon>Hexapoda</taxon>
        <taxon>Insecta</taxon>
        <taxon>Pterygota</taxon>
        <taxon>Neoptera</taxon>
        <taxon>Endopterygota</taxon>
        <taxon>Diptera</taxon>
        <taxon>Brachycera</taxon>
        <taxon>Muscomorpha</taxon>
        <taxon>Platypezoidea</taxon>
        <taxon>Phoridae</taxon>
        <taxon>Megaseliini</taxon>
        <taxon>Megaselia</taxon>
    </lineage>
</organism>
<feature type="transmembrane region" description="Helical" evidence="1">
    <location>
        <begin position="96"/>
        <end position="117"/>
    </location>
</feature>
<dbReference type="Proteomes" id="UP000015102">
    <property type="component" value="Unassembled WGS sequence"/>
</dbReference>
<feature type="transmembrane region" description="Helical" evidence="1">
    <location>
        <begin position="21"/>
        <end position="41"/>
    </location>
</feature>
<dbReference type="HOGENOM" id="CLU_1637357_0_0_1"/>
<dbReference type="AlphaFoldDB" id="T1GAY4"/>
<dbReference type="GO" id="GO:0008195">
    <property type="term" value="F:phosphatidate phosphatase activity"/>
    <property type="evidence" value="ECO:0007669"/>
    <property type="project" value="TreeGrafter"/>
</dbReference>
<dbReference type="OMA" id="TTLICEW"/>
<dbReference type="InterPro" id="IPR036938">
    <property type="entry name" value="PAP2/HPO_sf"/>
</dbReference>
<evidence type="ECO:0000256" key="1">
    <source>
        <dbReference type="SAM" id="Phobius"/>
    </source>
</evidence>
<name>T1GAY4_MEGSC</name>
<dbReference type="GO" id="GO:0046839">
    <property type="term" value="P:phospholipid dephosphorylation"/>
    <property type="evidence" value="ECO:0007669"/>
    <property type="project" value="TreeGrafter"/>
</dbReference>
<dbReference type="PANTHER" id="PTHR10165">
    <property type="entry name" value="LIPID PHOSPHATE PHOSPHATASE"/>
    <property type="match status" value="1"/>
</dbReference>
<keyword evidence="3" id="KW-1185">Reference proteome</keyword>
<proteinExistence type="predicted"/>
<evidence type="ECO:0008006" key="4">
    <source>
        <dbReference type="Google" id="ProtNLM"/>
    </source>
</evidence>
<reference evidence="3" key="1">
    <citation type="submission" date="2013-02" db="EMBL/GenBank/DDBJ databases">
        <authorList>
            <person name="Hughes D."/>
        </authorList>
    </citation>
    <scope>NUCLEOTIDE SEQUENCE</scope>
    <source>
        <strain>Durham</strain>
        <strain evidence="3">NC isolate 2 -- Noor lab</strain>
    </source>
</reference>
<dbReference type="EMBL" id="CAQQ02135701">
    <property type="status" value="NOT_ANNOTATED_CDS"/>
    <property type="molecule type" value="Genomic_DNA"/>
</dbReference>